<name>A0A9P7RVK6_9AGAR</name>
<accession>A0A9P7RVK6</accession>
<keyword evidence="6" id="KW-1185">Reference proteome</keyword>
<dbReference type="SMART" id="SM00339">
    <property type="entry name" value="FH"/>
    <property type="match status" value="1"/>
</dbReference>
<dbReference type="AlphaFoldDB" id="A0A9P7RVK6"/>
<feature type="domain" description="Fork-head" evidence="4">
    <location>
        <begin position="121"/>
        <end position="211"/>
    </location>
</feature>
<evidence type="ECO:0000313" key="5">
    <source>
        <dbReference type="EMBL" id="KAG7090232.1"/>
    </source>
</evidence>
<dbReference type="Gene3D" id="1.10.10.10">
    <property type="entry name" value="Winged helix-like DNA-binding domain superfamily/Winged helix DNA-binding domain"/>
    <property type="match status" value="1"/>
</dbReference>
<dbReference type="InterPro" id="IPR050211">
    <property type="entry name" value="FOX_domain-containing"/>
</dbReference>
<dbReference type="InterPro" id="IPR036390">
    <property type="entry name" value="WH_DNA-bd_sf"/>
</dbReference>
<dbReference type="GO" id="GO:0000978">
    <property type="term" value="F:RNA polymerase II cis-regulatory region sequence-specific DNA binding"/>
    <property type="evidence" value="ECO:0007669"/>
    <property type="project" value="TreeGrafter"/>
</dbReference>
<dbReference type="RefSeq" id="XP_043006702.1">
    <property type="nucleotide sequence ID" value="XM_043156887.1"/>
</dbReference>
<feature type="region of interest" description="Disordered" evidence="3">
    <location>
        <begin position="206"/>
        <end position="274"/>
    </location>
</feature>
<dbReference type="Proteomes" id="UP001049176">
    <property type="component" value="Chromosome 7"/>
</dbReference>
<gene>
    <name evidence="5" type="ORF">E1B28_011832</name>
</gene>
<keyword evidence="2" id="KW-0539">Nucleus</keyword>
<protein>
    <recommendedName>
        <fullName evidence="4">Fork-head domain-containing protein</fullName>
    </recommendedName>
</protein>
<feature type="compositionally biased region" description="Polar residues" evidence="3">
    <location>
        <begin position="328"/>
        <end position="343"/>
    </location>
</feature>
<feature type="DNA-binding region" description="Fork-head" evidence="2">
    <location>
        <begin position="121"/>
        <end position="211"/>
    </location>
</feature>
<dbReference type="KEGG" id="more:E1B28_011832"/>
<dbReference type="PANTHER" id="PTHR11829">
    <property type="entry name" value="FORKHEAD BOX PROTEIN"/>
    <property type="match status" value="1"/>
</dbReference>
<comment type="caution">
    <text evidence="5">The sequence shown here is derived from an EMBL/GenBank/DDBJ whole genome shotgun (WGS) entry which is preliminary data.</text>
</comment>
<dbReference type="EMBL" id="CM032187">
    <property type="protein sequence ID" value="KAG7090232.1"/>
    <property type="molecule type" value="Genomic_DNA"/>
</dbReference>
<reference evidence="5" key="1">
    <citation type="journal article" date="2021" name="Genome Biol. Evol.">
        <title>The assembled and annotated genome of the fairy-ring fungus Marasmius oreades.</title>
        <authorList>
            <person name="Hiltunen M."/>
            <person name="Ament-Velasquez S.L."/>
            <person name="Johannesson H."/>
        </authorList>
    </citation>
    <scope>NUCLEOTIDE SEQUENCE</scope>
    <source>
        <strain evidence="5">03SP1</strain>
    </source>
</reference>
<evidence type="ECO:0000256" key="2">
    <source>
        <dbReference type="PROSITE-ProRule" id="PRU00089"/>
    </source>
</evidence>
<feature type="non-terminal residue" evidence="5">
    <location>
        <position position="343"/>
    </location>
</feature>
<feature type="compositionally biased region" description="Acidic residues" evidence="3">
    <location>
        <begin position="221"/>
        <end position="230"/>
    </location>
</feature>
<dbReference type="Pfam" id="PF00250">
    <property type="entry name" value="Forkhead"/>
    <property type="match status" value="1"/>
</dbReference>
<dbReference type="OrthoDB" id="5954824at2759"/>
<evidence type="ECO:0000259" key="4">
    <source>
        <dbReference type="PROSITE" id="PS50039"/>
    </source>
</evidence>
<dbReference type="GO" id="GO:0000981">
    <property type="term" value="F:DNA-binding transcription factor activity, RNA polymerase II-specific"/>
    <property type="evidence" value="ECO:0007669"/>
    <property type="project" value="TreeGrafter"/>
</dbReference>
<evidence type="ECO:0000256" key="3">
    <source>
        <dbReference type="SAM" id="MobiDB-lite"/>
    </source>
</evidence>
<dbReference type="PROSITE" id="PS50039">
    <property type="entry name" value="FORK_HEAD_3"/>
    <property type="match status" value="1"/>
</dbReference>
<dbReference type="SUPFAM" id="SSF46785">
    <property type="entry name" value="Winged helix' DNA-binding domain"/>
    <property type="match status" value="1"/>
</dbReference>
<dbReference type="PRINTS" id="PR00053">
    <property type="entry name" value="FORKHEAD"/>
</dbReference>
<dbReference type="PANTHER" id="PTHR11829:SF343">
    <property type="entry name" value="FORK-HEAD DOMAIN-CONTAINING PROTEIN"/>
    <property type="match status" value="1"/>
</dbReference>
<dbReference type="GeneID" id="66080907"/>
<feature type="compositionally biased region" description="Low complexity" evidence="3">
    <location>
        <begin position="238"/>
        <end position="265"/>
    </location>
</feature>
<evidence type="ECO:0000256" key="1">
    <source>
        <dbReference type="ARBA" id="ARBA00023125"/>
    </source>
</evidence>
<keyword evidence="1 2" id="KW-0238">DNA-binding</keyword>
<feature type="region of interest" description="Disordered" evidence="3">
    <location>
        <begin position="290"/>
        <end position="343"/>
    </location>
</feature>
<proteinExistence type="predicted"/>
<comment type="subcellular location">
    <subcellularLocation>
        <location evidence="2">Nucleus</location>
    </subcellularLocation>
</comment>
<dbReference type="GO" id="GO:0009653">
    <property type="term" value="P:anatomical structure morphogenesis"/>
    <property type="evidence" value="ECO:0007669"/>
    <property type="project" value="TreeGrafter"/>
</dbReference>
<dbReference type="InterPro" id="IPR036388">
    <property type="entry name" value="WH-like_DNA-bd_sf"/>
</dbReference>
<dbReference type="GO" id="GO:0005634">
    <property type="term" value="C:nucleus"/>
    <property type="evidence" value="ECO:0007669"/>
    <property type="project" value="UniProtKB-SubCell"/>
</dbReference>
<organism evidence="5 6">
    <name type="scientific">Marasmius oreades</name>
    <name type="common">fairy-ring Marasmius</name>
    <dbReference type="NCBI Taxonomy" id="181124"/>
    <lineage>
        <taxon>Eukaryota</taxon>
        <taxon>Fungi</taxon>
        <taxon>Dikarya</taxon>
        <taxon>Basidiomycota</taxon>
        <taxon>Agaricomycotina</taxon>
        <taxon>Agaricomycetes</taxon>
        <taxon>Agaricomycetidae</taxon>
        <taxon>Agaricales</taxon>
        <taxon>Marasmiineae</taxon>
        <taxon>Marasmiaceae</taxon>
        <taxon>Marasmius</taxon>
    </lineage>
</organism>
<dbReference type="GO" id="GO:0030154">
    <property type="term" value="P:cell differentiation"/>
    <property type="evidence" value="ECO:0007669"/>
    <property type="project" value="TreeGrafter"/>
</dbReference>
<dbReference type="InterPro" id="IPR001766">
    <property type="entry name" value="Fork_head_dom"/>
</dbReference>
<sequence length="343" mass="38078">MHPSELQSPPRYNTSPLLQESRQAYDDNYQLSFQEQAPPTGTLTYPPGRQSFTASLGSFRVAPPQLSVETLPLASETQDLPDPPILGIDISVPAVESIFRETYSIPNTIPVHINSIPDPPPPSFTYVALTQIAIWSSQERRLTLADIYYVLGNRFTHLRNPDTITRWKGNIRHLLSLKKCFVKSSHKQGGRHYWTLDYRYLKGGDKRERKRGRNARGSDPVESEDVDEQDPTSKDDSSPSSSPSSTYSLNRTASTSTAPSSASSTMDIRSDPNYSLHTRSLLPCPSSYSVTGGSQTFSPGPVESYDPSIYQSHPHQSRHPQSYHPASATPSYSNAFGPSQFLT</sequence>
<evidence type="ECO:0000313" key="6">
    <source>
        <dbReference type="Proteomes" id="UP001049176"/>
    </source>
</evidence>